<keyword evidence="2 5" id="KW-0812">Transmembrane</keyword>
<dbReference type="PANTHER" id="PTHR43394:SF1">
    <property type="entry name" value="ATP-BINDING CASSETTE SUB-FAMILY B MEMBER 10, MITOCHONDRIAL"/>
    <property type="match status" value="1"/>
</dbReference>
<organism evidence="7 8">
    <name type="scientific">Corynebacterium yudongzhengii</name>
    <dbReference type="NCBI Taxonomy" id="2080740"/>
    <lineage>
        <taxon>Bacteria</taxon>
        <taxon>Bacillati</taxon>
        <taxon>Actinomycetota</taxon>
        <taxon>Actinomycetes</taxon>
        <taxon>Mycobacteriales</taxon>
        <taxon>Corynebacteriaceae</taxon>
        <taxon>Corynebacterium</taxon>
    </lineage>
</organism>
<keyword evidence="8" id="KW-1185">Reference proteome</keyword>
<name>A0A2U1T409_9CORY</name>
<evidence type="ECO:0000256" key="1">
    <source>
        <dbReference type="ARBA" id="ARBA00004651"/>
    </source>
</evidence>
<dbReference type="Proteomes" id="UP000244989">
    <property type="component" value="Unassembled WGS sequence"/>
</dbReference>
<dbReference type="PANTHER" id="PTHR43394">
    <property type="entry name" value="ATP-DEPENDENT PERMEASE MDL1, MITOCHONDRIAL"/>
    <property type="match status" value="1"/>
</dbReference>
<dbReference type="Gene3D" id="1.20.1560.10">
    <property type="entry name" value="ABC transporter type 1, transmembrane domain"/>
    <property type="match status" value="1"/>
</dbReference>
<dbReference type="AlphaFoldDB" id="A0A2U1T409"/>
<dbReference type="KEGG" id="cyz:C3B44_08595"/>
<evidence type="ECO:0000256" key="5">
    <source>
        <dbReference type="SAM" id="Phobius"/>
    </source>
</evidence>
<evidence type="ECO:0000259" key="6">
    <source>
        <dbReference type="PROSITE" id="PS50929"/>
    </source>
</evidence>
<gene>
    <name evidence="7" type="ORF">DF222_11200</name>
</gene>
<keyword evidence="3 5" id="KW-1133">Transmembrane helix</keyword>
<dbReference type="Pfam" id="PF00664">
    <property type="entry name" value="ABC_membrane"/>
    <property type="match status" value="1"/>
</dbReference>
<protein>
    <submittedName>
        <fullName evidence="7">ABC transporter ATP-binding protein</fullName>
    </submittedName>
</protein>
<keyword evidence="7" id="KW-0547">Nucleotide-binding</keyword>
<sequence>MFFRRWKSFIGFSLVGLLGGLLDLALPVVMGRFIDSLWGPTSSGESVTYLAFLAVLMVVSAILMTVGDYSLGLIAEETVFGLRTRLVQRAFRQPIGWYQKVSPGDLSSRLTNDTEKLRAAINNGPIEIFLNAALLLGTVSVMIWLSPLLVLVVIVIAVIGLAESVR</sequence>
<dbReference type="SUPFAM" id="SSF90123">
    <property type="entry name" value="ABC transporter transmembrane region"/>
    <property type="match status" value="1"/>
</dbReference>
<keyword evidence="4 5" id="KW-0472">Membrane</keyword>
<dbReference type="InterPro" id="IPR039421">
    <property type="entry name" value="Type_1_exporter"/>
</dbReference>
<dbReference type="EMBL" id="QEEZ01000037">
    <property type="protein sequence ID" value="PWC00734.1"/>
    <property type="molecule type" value="Genomic_DNA"/>
</dbReference>
<feature type="transmembrane region" description="Helical" evidence="5">
    <location>
        <begin position="128"/>
        <end position="161"/>
    </location>
</feature>
<reference evidence="8" key="1">
    <citation type="submission" date="2018-04" db="EMBL/GenBank/DDBJ databases">
        <authorList>
            <person name="Liu S."/>
            <person name="Wang Z."/>
            <person name="Li J."/>
        </authorList>
    </citation>
    <scope>NUCLEOTIDE SEQUENCE [LARGE SCALE GENOMIC DNA]</scope>
    <source>
        <strain evidence="8">2189</strain>
    </source>
</reference>
<evidence type="ECO:0000256" key="2">
    <source>
        <dbReference type="ARBA" id="ARBA00022692"/>
    </source>
</evidence>
<comment type="subcellular location">
    <subcellularLocation>
        <location evidence="1">Cell membrane</location>
        <topology evidence="1">Multi-pass membrane protein</topology>
    </subcellularLocation>
</comment>
<dbReference type="GO" id="GO:0015421">
    <property type="term" value="F:ABC-type oligopeptide transporter activity"/>
    <property type="evidence" value="ECO:0007669"/>
    <property type="project" value="TreeGrafter"/>
</dbReference>
<comment type="caution">
    <text evidence="7">The sequence shown here is derived from an EMBL/GenBank/DDBJ whole genome shotgun (WGS) entry which is preliminary data.</text>
</comment>
<dbReference type="GO" id="GO:0005886">
    <property type="term" value="C:plasma membrane"/>
    <property type="evidence" value="ECO:0007669"/>
    <property type="project" value="UniProtKB-SubCell"/>
</dbReference>
<feature type="transmembrane region" description="Helical" evidence="5">
    <location>
        <begin position="49"/>
        <end position="75"/>
    </location>
</feature>
<accession>A0A2U1T409</accession>
<proteinExistence type="predicted"/>
<evidence type="ECO:0000256" key="3">
    <source>
        <dbReference type="ARBA" id="ARBA00022989"/>
    </source>
</evidence>
<feature type="domain" description="ABC transmembrane type-1" evidence="6">
    <location>
        <begin position="14"/>
        <end position="166"/>
    </location>
</feature>
<dbReference type="GO" id="GO:0005524">
    <property type="term" value="F:ATP binding"/>
    <property type="evidence" value="ECO:0007669"/>
    <property type="project" value="UniProtKB-KW"/>
</dbReference>
<keyword evidence="7" id="KW-0067">ATP-binding</keyword>
<dbReference type="InterPro" id="IPR011527">
    <property type="entry name" value="ABC1_TM_dom"/>
</dbReference>
<dbReference type="InterPro" id="IPR036640">
    <property type="entry name" value="ABC1_TM_sf"/>
</dbReference>
<evidence type="ECO:0000256" key="4">
    <source>
        <dbReference type="ARBA" id="ARBA00023136"/>
    </source>
</evidence>
<evidence type="ECO:0000313" key="7">
    <source>
        <dbReference type="EMBL" id="PWC00734.1"/>
    </source>
</evidence>
<evidence type="ECO:0000313" key="8">
    <source>
        <dbReference type="Proteomes" id="UP000244989"/>
    </source>
</evidence>
<dbReference type="PROSITE" id="PS50929">
    <property type="entry name" value="ABC_TM1F"/>
    <property type="match status" value="1"/>
</dbReference>